<keyword evidence="1" id="KW-0812">Transmembrane</keyword>
<gene>
    <name evidence="3" type="ORF">SAMN05421783_13229</name>
</gene>
<name>A0A1H3CBI9_THIRO</name>
<dbReference type="InterPro" id="IPR012495">
    <property type="entry name" value="TadE-like_dom"/>
</dbReference>
<reference evidence="4" key="1">
    <citation type="submission" date="2016-10" db="EMBL/GenBank/DDBJ databases">
        <authorList>
            <person name="Varghese N."/>
            <person name="Submissions S."/>
        </authorList>
    </citation>
    <scope>NUCLEOTIDE SEQUENCE [LARGE SCALE GENOMIC DNA]</scope>
    <source>
        <strain evidence="4">DSM 217</strain>
    </source>
</reference>
<dbReference type="Proteomes" id="UP000198816">
    <property type="component" value="Unassembled WGS sequence"/>
</dbReference>
<keyword evidence="4" id="KW-1185">Reference proteome</keyword>
<keyword evidence="1" id="KW-1133">Transmembrane helix</keyword>
<protein>
    <submittedName>
        <fullName evidence="3">TadE-like protein</fullName>
    </submittedName>
</protein>
<organism evidence="3 4">
    <name type="scientific">Thiocapsa roseopersicina</name>
    <dbReference type="NCBI Taxonomy" id="1058"/>
    <lineage>
        <taxon>Bacteria</taxon>
        <taxon>Pseudomonadati</taxon>
        <taxon>Pseudomonadota</taxon>
        <taxon>Gammaproteobacteria</taxon>
        <taxon>Chromatiales</taxon>
        <taxon>Chromatiaceae</taxon>
        <taxon>Thiocapsa</taxon>
    </lineage>
</organism>
<evidence type="ECO:0000313" key="3">
    <source>
        <dbReference type="EMBL" id="SDX51466.1"/>
    </source>
</evidence>
<proteinExistence type="predicted"/>
<dbReference type="Pfam" id="PF07811">
    <property type="entry name" value="TadE"/>
    <property type="match status" value="1"/>
</dbReference>
<dbReference type="STRING" id="1058.SAMN05421783_13229"/>
<evidence type="ECO:0000256" key="1">
    <source>
        <dbReference type="SAM" id="Phobius"/>
    </source>
</evidence>
<feature type="transmembrane region" description="Helical" evidence="1">
    <location>
        <begin position="38"/>
        <end position="63"/>
    </location>
</feature>
<dbReference type="AlphaFoldDB" id="A0A1H3CBI9"/>
<evidence type="ECO:0000259" key="2">
    <source>
        <dbReference type="Pfam" id="PF07811"/>
    </source>
</evidence>
<feature type="domain" description="TadE-like" evidence="2">
    <location>
        <begin position="38"/>
        <end position="77"/>
    </location>
</feature>
<dbReference type="EMBL" id="FNNZ01000032">
    <property type="protein sequence ID" value="SDX51466.1"/>
    <property type="molecule type" value="Genomic_DNA"/>
</dbReference>
<keyword evidence="1" id="KW-0472">Membrane</keyword>
<evidence type="ECO:0000313" key="4">
    <source>
        <dbReference type="Proteomes" id="UP000198816"/>
    </source>
</evidence>
<sequence length="159" mass="17124">MSTKSHRSERFSGIVVRPRIGGLTSIARRRGQAGAADMVQLAILTPIALAVLLGIVEISVGFFNQAILTNASRAAAREAIRVPEPRVDPVTAALDAFNGARIDWNGSGDLGEDDVVVTPVGSQVTVTLTYPHRFLFLPSFADGIVNINLVARTDMRMRR</sequence>
<accession>A0A1H3CBI9</accession>